<evidence type="ECO:0000313" key="2">
    <source>
        <dbReference type="EMBL" id="NYI39721.1"/>
    </source>
</evidence>
<comment type="caution">
    <text evidence="1">The sequence shown here is derived from an EMBL/GenBank/DDBJ whole genome shotgun (WGS) entry which is preliminary data.</text>
</comment>
<dbReference type="RefSeq" id="WP_179427606.1">
    <property type="nucleotide sequence ID" value="NZ_BAAAMP010000002.1"/>
</dbReference>
<dbReference type="EMBL" id="JACBZN010000001">
    <property type="protein sequence ID" value="NYI39721.1"/>
    <property type="molecule type" value="Genomic_DNA"/>
</dbReference>
<dbReference type="InterPro" id="IPR034660">
    <property type="entry name" value="DinB/YfiT-like"/>
</dbReference>
<reference evidence="1" key="2">
    <citation type="submission" date="2020-09" db="EMBL/GenBank/DDBJ databases">
        <title>Novel species in genus Aeromicrobium.</title>
        <authorList>
            <person name="Zhang G."/>
        </authorList>
    </citation>
    <scope>NUCLEOTIDE SEQUENCE</scope>
    <source>
        <strain evidence="1">SSW1-57</strain>
    </source>
</reference>
<organism evidence="1 4">
    <name type="scientific">Aeromicrobium tamlense</name>
    <dbReference type="NCBI Taxonomy" id="375541"/>
    <lineage>
        <taxon>Bacteria</taxon>
        <taxon>Bacillati</taxon>
        <taxon>Actinomycetota</taxon>
        <taxon>Actinomycetes</taxon>
        <taxon>Propionibacteriales</taxon>
        <taxon>Nocardioidaceae</taxon>
        <taxon>Aeromicrobium</taxon>
    </lineage>
</organism>
<name>A0A8I0FT67_9ACTN</name>
<evidence type="ECO:0000313" key="4">
    <source>
        <dbReference type="Proteomes" id="UP000659061"/>
    </source>
</evidence>
<dbReference type="Proteomes" id="UP000587211">
    <property type="component" value="Unassembled WGS sequence"/>
</dbReference>
<proteinExistence type="predicted"/>
<dbReference type="InterPro" id="IPR007061">
    <property type="entry name" value="MST-like"/>
</dbReference>
<evidence type="ECO:0000313" key="3">
    <source>
        <dbReference type="Proteomes" id="UP000587211"/>
    </source>
</evidence>
<dbReference type="Proteomes" id="UP000659061">
    <property type="component" value="Unassembled WGS sequence"/>
</dbReference>
<dbReference type="Pfam" id="PF04978">
    <property type="entry name" value="MST"/>
    <property type="match status" value="1"/>
</dbReference>
<accession>A0A8I0FT67</accession>
<dbReference type="AlphaFoldDB" id="A0A8I0FT67"/>
<protein>
    <submittedName>
        <fullName evidence="1">DUF664 domain-containing protein</fullName>
    </submittedName>
</protein>
<dbReference type="SUPFAM" id="SSF109854">
    <property type="entry name" value="DinB/YfiT-like putative metalloenzymes"/>
    <property type="match status" value="1"/>
</dbReference>
<reference evidence="2 3" key="1">
    <citation type="submission" date="2020-07" db="EMBL/GenBank/DDBJ databases">
        <title>Sequencing the genomes of 1000 actinobacteria strains.</title>
        <authorList>
            <person name="Klenk H.-P."/>
        </authorList>
    </citation>
    <scope>NUCLEOTIDE SEQUENCE [LARGE SCALE GENOMIC DNA]</scope>
    <source>
        <strain evidence="2 3">DSM 19087</strain>
    </source>
</reference>
<dbReference type="EMBL" id="JACWMT010000001">
    <property type="protein sequence ID" value="MBD1269624.1"/>
    <property type="molecule type" value="Genomic_DNA"/>
</dbReference>
<dbReference type="Gene3D" id="1.20.120.450">
    <property type="entry name" value="dinb family like domain"/>
    <property type="match status" value="1"/>
</dbReference>
<sequence length="184" mass="19951">MVDGSWWEPPMAASEVEHLLGALDRQRATFRWKVDGLDTASLHATFPSSTLTLAGLLSHLAFVEDFTSATKLAGRSPGDLWAELDWDGSDDASFTVTGTAQELYALYDDAVARARQRYAEALADGGLDQSVAVSDADGAHPSLRRLLFDLLEEYARHTGHADLLREAVDGRVGEDPPPGWTPAQ</sequence>
<keyword evidence="3" id="KW-1185">Reference proteome</keyword>
<evidence type="ECO:0000313" key="1">
    <source>
        <dbReference type="EMBL" id="MBD1269624.1"/>
    </source>
</evidence>
<gene>
    <name evidence="2" type="ORF">BJ975_003096</name>
    <name evidence="1" type="ORF">IDH50_05235</name>
</gene>